<accession>A0AAW1XU52</accession>
<dbReference type="EMBL" id="JBEDUW010000003">
    <property type="protein sequence ID" value="KAK9940516.1"/>
    <property type="molecule type" value="Genomic_DNA"/>
</dbReference>
<gene>
    <name evidence="4" type="ORF">M0R45_017173</name>
</gene>
<dbReference type="AlphaFoldDB" id="A0AAW1XU52"/>
<dbReference type="Proteomes" id="UP001457282">
    <property type="component" value="Unassembled WGS sequence"/>
</dbReference>
<evidence type="ECO:0000256" key="3">
    <source>
        <dbReference type="SAM" id="MobiDB-lite"/>
    </source>
</evidence>
<dbReference type="InterPro" id="IPR000164">
    <property type="entry name" value="Histone_H3/CENP-A"/>
</dbReference>
<reference evidence="4 5" key="1">
    <citation type="journal article" date="2023" name="G3 (Bethesda)">
        <title>A chromosome-length genome assembly and annotation of blackberry (Rubus argutus, cv. 'Hillquist').</title>
        <authorList>
            <person name="Bruna T."/>
            <person name="Aryal R."/>
            <person name="Dudchenko O."/>
            <person name="Sargent D.J."/>
            <person name="Mead D."/>
            <person name="Buti M."/>
            <person name="Cavallini A."/>
            <person name="Hytonen T."/>
            <person name="Andres J."/>
            <person name="Pham M."/>
            <person name="Weisz D."/>
            <person name="Mascagni F."/>
            <person name="Usai G."/>
            <person name="Natali L."/>
            <person name="Bassil N."/>
            <person name="Fernandez G.E."/>
            <person name="Lomsadze A."/>
            <person name="Armour M."/>
            <person name="Olukolu B."/>
            <person name="Poorten T."/>
            <person name="Britton C."/>
            <person name="Davik J."/>
            <person name="Ashrafi H."/>
            <person name="Aiden E.L."/>
            <person name="Borodovsky M."/>
            <person name="Worthington M."/>
        </authorList>
    </citation>
    <scope>NUCLEOTIDE SEQUENCE [LARGE SCALE GENOMIC DNA]</scope>
    <source>
        <strain evidence="4">PI 553951</strain>
    </source>
</reference>
<dbReference type="GO" id="GO:0000786">
    <property type="term" value="C:nucleosome"/>
    <property type="evidence" value="ECO:0007669"/>
    <property type="project" value="InterPro"/>
</dbReference>
<evidence type="ECO:0000256" key="2">
    <source>
        <dbReference type="SAM" id="Coils"/>
    </source>
</evidence>
<keyword evidence="2" id="KW-0175">Coiled coil</keyword>
<sequence length="226" mass="25747">MAPCKAAQMARKSTGGKFPKKRLGTMPNRKTANPPQVDAPRCSVMAPPPQPQTPVVNGTQVPAFFSGELVSPVNLRAGLSQHCASVGTYMDWSEAKILNLTKERDLAFKERDLVSKERDLASKERDLTLKELKDVQKDLSKCQFELEQTQKSLELCKEHFEVEKIKLTEDLYQDFQEQQFMTESQQYSVGYSHCYKGRRHMLGWSSEQIEEFADQLYFSDIDEEGA</sequence>
<keyword evidence="5" id="KW-1185">Reference proteome</keyword>
<dbReference type="PRINTS" id="PR00622">
    <property type="entry name" value="HISTONEH3"/>
</dbReference>
<dbReference type="GO" id="GO:0003677">
    <property type="term" value="F:DNA binding"/>
    <property type="evidence" value="ECO:0007669"/>
    <property type="project" value="InterPro"/>
</dbReference>
<protein>
    <submittedName>
        <fullName evidence="4">Uncharacterized protein</fullName>
    </submittedName>
</protein>
<proteinExistence type="predicted"/>
<keyword evidence="1" id="KW-0007">Acetylation</keyword>
<feature type="coiled-coil region" evidence="2">
    <location>
        <begin position="106"/>
        <end position="152"/>
    </location>
</feature>
<evidence type="ECO:0000313" key="4">
    <source>
        <dbReference type="EMBL" id="KAK9940516.1"/>
    </source>
</evidence>
<organism evidence="4 5">
    <name type="scientific">Rubus argutus</name>
    <name type="common">Southern blackberry</name>
    <dbReference type="NCBI Taxonomy" id="59490"/>
    <lineage>
        <taxon>Eukaryota</taxon>
        <taxon>Viridiplantae</taxon>
        <taxon>Streptophyta</taxon>
        <taxon>Embryophyta</taxon>
        <taxon>Tracheophyta</taxon>
        <taxon>Spermatophyta</taxon>
        <taxon>Magnoliopsida</taxon>
        <taxon>eudicotyledons</taxon>
        <taxon>Gunneridae</taxon>
        <taxon>Pentapetalae</taxon>
        <taxon>rosids</taxon>
        <taxon>fabids</taxon>
        <taxon>Rosales</taxon>
        <taxon>Rosaceae</taxon>
        <taxon>Rosoideae</taxon>
        <taxon>Rosoideae incertae sedis</taxon>
        <taxon>Rubus</taxon>
    </lineage>
</organism>
<dbReference type="GO" id="GO:0030527">
    <property type="term" value="F:structural constituent of chromatin"/>
    <property type="evidence" value="ECO:0007669"/>
    <property type="project" value="InterPro"/>
</dbReference>
<feature type="region of interest" description="Disordered" evidence="3">
    <location>
        <begin position="1"/>
        <end position="41"/>
    </location>
</feature>
<evidence type="ECO:0000256" key="1">
    <source>
        <dbReference type="ARBA" id="ARBA00022990"/>
    </source>
</evidence>
<comment type="caution">
    <text evidence="4">The sequence shown here is derived from an EMBL/GenBank/DDBJ whole genome shotgun (WGS) entry which is preliminary data.</text>
</comment>
<evidence type="ECO:0000313" key="5">
    <source>
        <dbReference type="Proteomes" id="UP001457282"/>
    </source>
</evidence>
<name>A0AAW1XU52_RUBAR</name>